<evidence type="ECO:0000259" key="11">
    <source>
        <dbReference type="Pfam" id="PF02875"/>
    </source>
</evidence>
<evidence type="ECO:0000256" key="7">
    <source>
        <dbReference type="ARBA" id="ARBA00022842"/>
    </source>
</evidence>
<proteinExistence type="inferred from homology"/>
<keyword evidence="3 10" id="KW-0436">Ligase</keyword>
<comment type="catalytic activity">
    <reaction evidence="9">
        <text>(6S)-5,6,7,8-tetrahydrofolyl-(gamma-L-Glu)(n) + L-glutamate + ATP = (6S)-5,6,7,8-tetrahydrofolyl-(gamma-L-Glu)(n+1) + ADP + phosphate + H(+)</text>
        <dbReference type="Rhea" id="RHEA:10580"/>
        <dbReference type="Rhea" id="RHEA-COMP:14738"/>
        <dbReference type="Rhea" id="RHEA-COMP:14740"/>
        <dbReference type="ChEBI" id="CHEBI:15378"/>
        <dbReference type="ChEBI" id="CHEBI:29985"/>
        <dbReference type="ChEBI" id="CHEBI:30616"/>
        <dbReference type="ChEBI" id="CHEBI:43474"/>
        <dbReference type="ChEBI" id="CHEBI:141005"/>
        <dbReference type="ChEBI" id="CHEBI:456216"/>
        <dbReference type="EC" id="6.3.2.17"/>
    </reaction>
</comment>
<dbReference type="InterPro" id="IPR001645">
    <property type="entry name" value="Folylpolyglutamate_synth"/>
</dbReference>
<dbReference type="PANTHER" id="PTHR11136:SF0">
    <property type="entry name" value="DIHYDROFOLATE SYNTHETASE-RELATED"/>
    <property type="match status" value="1"/>
</dbReference>
<evidence type="ECO:0000256" key="8">
    <source>
        <dbReference type="ARBA" id="ARBA00030592"/>
    </source>
</evidence>
<evidence type="ECO:0000256" key="6">
    <source>
        <dbReference type="ARBA" id="ARBA00022840"/>
    </source>
</evidence>
<dbReference type="InterPro" id="IPR004101">
    <property type="entry name" value="Mur_ligase_C"/>
</dbReference>
<name>A0ABS2ENG3_9LACO</name>
<evidence type="ECO:0000259" key="12">
    <source>
        <dbReference type="Pfam" id="PF08245"/>
    </source>
</evidence>
<dbReference type="NCBIfam" id="TIGR01499">
    <property type="entry name" value="folC"/>
    <property type="match status" value="1"/>
</dbReference>
<evidence type="ECO:0000256" key="9">
    <source>
        <dbReference type="ARBA" id="ARBA00047493"/>
    </source>
</evidence>
<dbReference type="PIRSF" id="PIRSF001563">
    <property type="entry name" value="Folylpolyglu_synth"/>
    <property type="match status" value="1"/>
</dbReference>
<keyword evidence="7" id="KW-0460">Magnesium</keyword>
<dbReference type="Pfam" id="PF02875">
    <property type="entry name" value="Mur_ligase_C"/>
    <property type="match status" value="1"/>
</dbReference>
<comment type="similarity">
    <text evidence="1 10">Belongs to the folylpolyglutamate synthase family.</text>
</comment>
<feature type="domain" description="Mur ligase central" evidence="12">
    <location>
        <begin position="31"/>
        <end position="252"/>
    </location>
</feature>
<reference evidence="13 14" key="1">
    <citation type="journal article" date="2021" name="Sci. Rep.">
        <title>The distribution of antibiotic resistance genes in chicken gut microbiota commensals.</title>
        <authorList>
            <person name="Juricova H."/>
            <person name="Matiasovicova J."/>
            <person name="Kubasova T."/>
            <person name="Cejkova D."/>
            <person name="Rychlik I."/>
        </authorList>
    </citation>
    <scope>NUCLEOTIDE SEQUENCE [LARGE SCALE GENOMIC DNA]</scope>
    <source>
        <strain evidence="13 14">An810</strain>
    </source>
</reference>
<evidence type="ECO:0000256" key="1">
    <source>
        <dbReference type="ARBA" id="ARBA00008276"/>
    </source>
</evidence>
<dbReference type="EMBL" id="JACJJQ010000013">
    <property type="protein sequence ID" value="MBM6753916.1"/>
    <property type="molecule type" value="Genomic_DNA"/>
</dbReference>
<dbReference type="Proteomes" id="UP000776629">
    <property type="component" value="Unassembled WGS sequence"/>
</dbReference>
<dbReference type="Gene3D" id="3.90.190.20">
    <property type="entry name" value="Mur ligase, C-terminal domain"/>
    <property type="match status" value="1"/>
</dbReference>
<accession>A0ABS2ENG3</accession>
<evidence type="ECO:0000256" key="3">
    <source>
        <dbReference type="ARBA" id="ARBA00022598"/>
    </source>
</evidence>
<dbReference type="PANTHER" id="PTHR11136">
    <property type="entry name" value="FOLYLPOLYGLUTAMATE SYNTHASE-RELATED"/>
    <property type="match status" value="1"/>
</dbReference>
<sequence length="412" mass="45243">MKAGENDRVGLLRRILVVLGNPDRQYKIIHIAGTNGKGSTGQIITQALMTKGYKVGHFASPAMLDDREQVQINNRWVTKRAFVKAYETICQKLPAEIISTDLTVFEWWTLIALQVFADEKVDWAVIEVGLGGENDATNAISAPQLAVITHLALDHTRILGSTLTAIAKAKAGIFKTGSQAAIIAPGQVPEALAVLKQRAGEVQLPLISATTFPAEWVAKDRVKVKFKGQTVISNFGLLGEYQLANLKTALAALTVLSISWTATEIENFLSQVNLPGRFQLINQQPIEIIDGAHNPDGAKHLITALRSQFPNRKFTFILGFLADKNVSQMVKDYQKCGTAFYLVTPDNPKRALEADALRQVLPRGIVCQDVRVALKTAEQVADEQTIIVVTGSFYLIKDILKFKRLSKCNSNL</sequence>
<organism evidence="13 14">
    <name type="scientific">Limosilactobacillus alvi</name>
    <dbReference type="NCBI Taxonomy" id="990412"/>
    <lineage>
        <taxon>Bacteria</taxon>
        <taxon>Bacillati</taxon>
        <taxon>Bacillota</taxon>
        <taxon>Bacilli</taxon>
        <taxon>Lactobacillales</taxon>
        <taxon>Lactobacillaceae</taxon>
        <taxon>Limosilactobacillus</taxon>
    </lineage>
</organism>
<evidence type="ECO:0000256" key="10">
    <source>
        <dbReference type="PIRNR" id="PIRNR001563"/>
    </source>
</evidence>
<dbReference type="Gene3D" id="3.40.1190.10">
    <property type="entry name" value="Mur-like, catalytic domain"/>
    <property type="match status" value="1"/>
</dbReference>
<keyword evidence="14" id="KW-1185">Reference proteome</keyword>
<keyword evidence="5 10" id="KW-0547">Nucleotide-binding</keyword>
<evidence type="ECO:0000313" key="13">
    <source>
        <dbReference type="EMBL" id="MBM6753916.1"/>
    </source>
</evidence>
<gene>
    <name evidence="13" type="ORF">H5993_03960</name>
</gene>
<comment type="caution">
    <text evidence="13">The sequence shown here is derived from an EMBL/GenBank/DDBJ whole genome shotgun (WGS) entry which is preliminary data.</text>
</comment>
<dbReference type="EC" id="6.3.2.17" evidence="2"/>
<evidence type="ECO:0000313" key="14">
    <source>
        <dbReference type="Proteomes" id="UP000776629"/>
    </source>
</evidence>
<evidence type="ECO:0000256" key="2">
    <source>
        <dbReference type="ARBA" id="ARBA00013025"/>
    </source>
</evidence>
<keyword evidence="6 10" id="KW-0067">ATP-binding</keyword>
<dbReference type="InterPro" id="IPR013221">
    <property type="entry name" value="Mur_ligase_cen"/>
</dbReference>
<evidence type="ECO:0000256" key="4">
    <source>
        <dbReference type="ARBA" id="ARBA00022723"/>
    </source>
</evidence>
<dbReference type="InterPro" id="IPR036615">
    <property type="entry name" value="Mur_ligase_C_dom_sf"/>
</dbReference>
<dbReference type="InterPro" id="IPR036565">
    <property type="entry name" value="Mur-like_cat_sf"/>
</dbReference>
<dbReference type="Pfam" id="PF08245">
    <property type="entry name" value="Mur_ligase_M"/>
    <property type="match status" value="1"/>
</dbReference>
<evidence type="ECO:0000256" key="5">
    <source>
        <dbReference type="ARBA" id="ARBA00022741"/>
    </source>
</evidence>
<protein>
    <recommendedName>
        <fullName evidence="2">tetrahydrofolate synthase</fullName>
        <ecNumber evidence="2">6.3.2.17</ecNumber>
    </recommendedName>
    <alternativeName>
        <fullName evidence="8">Tetrahydrofolylpolyglutamate synthase</fullName>
    </alternativeName>
</protein>
<dbReference type="SUPFAM" id="SSF53623">
    <property type="entry name" value="MurD-like peptide ligases, catalytic domain"/>
    <property type="match status" value="1"/>
</dbReference>
<dbReference type="SUPFAM" id="SSF53244">
    <property type="entry name" value="MurD-like peptide ligases, peptide-binding domain"/>
    <property type="match status" value="1"/>
</dbReference>
<feature type="domain" description="Mur ligase C-terminal" evidence="11">
    <location>
        <begin position="276"/>
        <end position="393"/>
    </location>
</feature>
<keyword evidence="4" id="KW-0479">Metal-binding</keyword>